<name>A0A9W8B815_9FUNG</name>
<evidence type="ECO:0000313" key="7">
    <source>
        <dbReference type="Proteomes" id="UP001150907"/>
    </source>
</evidence>
<dbReference type="AlphaFoldDB" id="A0A9W8B815"/>
<evidence type="ECO:0000256" key="1">
    <source>
        <dbReference type="ARBA" id="ARBA00008467"/>
    </source>
</evidence>
<accession>A0A9W8B815</accession>
<dbReference type="Gene3D" id="3.40.50.720">
    <property type="entry name" value="NAD(P)-binding Rossmann-like Domain"/>
    <property type="match status" value="1"/>
</dbReference>
<dbReference type="PANTHER" id="PTHR11712">
    <property type="entry name" value="POLYKETIDE SYNTHASE-RELATED"/>
    <property type="match status" value="1"/>
</dbReference>
<dbReference type="PROSITE" id="PS52004">
    <property type="entry name" value="KS3_2"/>
    <property type="match status" value="1"/>
</dbReference>
<dbReference type="EMBL" id="JANBQF010000800">
    <property type="protein sequence ID" value="KAJ1999050.1"/>
    <property type="molecule type" value="Genomic_DNA"/>
</dbReference>
<dbReference type="Pfam" id="PF18314">
    <property type="entry name" value="FAS_I_H"/>
    <property type="match status" value="1"/>
</dbReference>
<dbReference type="GO" id="GO:0005829">
    <property type="term" value="C:cytosol"/>
    <property type="evidence" value="ECO:0007669"/>
    <property type="project" value="TreeGrafter"/>
</dbReference>
<dbReference type="CDD" id="cd08950">
    <property type="entry name" value="KR_fFAS_SDR_c_like"/>
    <property type="match status" value="1"/>
</dbReference>
<dbReference type="GO" id="GO:0004315">
    <property type="term" value="F:3-oxoacyl-[acyl-carrier-protein] synthase activity"/>
    <property type="evidence" value="ECO:0007669"/>
    <property type="project" value="UniProtKB-EC"/>
</dbReference>
<keyword evidence="6" id="KW-0012">Acyltransferase</keyword>
<dbReference type="InterPro" id="IPR016039">
    <property type="entry name" value="Thiolase-like"/>
</dbReference>
<dbReference type="EC" id="2.3.1.41" evidence="2"/>
<dbReference type="InterPro" id="IPR014030">
    <property type="entry name" value="Ketoacyl_synth_N"/>
</dbReference>
<feature type="region of interest" description="Disordered" evidence="4">
    <location>
        <begin position="1003"/>
        <end position="1025"/>
    </location>
</feature>
<dbReference type="InterPro" id="IPR041550">
    <property type="entry name" value="FASI_helical"/>
</dbReference>
<dbReference type="Gene3D" id="3.40.47.10">
    <property type="match status" value="1"/>
</dbReference>
<proteinExistence type="inferred from homology"/>
<dbReference type="FunFam" id="3.40.50.720:FF:000168">
    <property type="entry name" value="Fatty acid synthase subunit alpha"/>
    <property type="match status" value="1"/>
</dbReference>
<dbReference type="InterPro" id="IPR014031">
    <property type="entry name" value="Ketoacyl_synth_C"/>
</dbReference>
<evidence type="ECO:0000256" key="4">
    <source>
        <dbReference type="SAM" id="MobiDB-lite"/>
    </source>
</evidence>
<dbReference type="OrthoDB" id="4251012at2759"/>
<dbReference type="InterPro" id="IPR047224">
    <property type="entry name" value="FAS_alpha_su_C"/>
</dbReference>
<dbReference type="InterPro" id="IPR036291">
    <property type="entry name" value="NAD(P)-bd_dom_sf"/>
</dbReference>
<dbReference type="PROSITE" id="PS00606">
    <property type="entry name" value="KS3_1"/>
    <property type="match status" value="1"/>
</dbReference>
<organism evidence="6 7">
    <name type="scientific">Coemansia thaxteri</name>
    <dbReference type="NCBI Taxonomy" id="2663907"/>
    <lineage>
        <taxon>Eukaryota</taxon>
        <taxon>Fungi</taxon>
        <taxon>Fungi incertae sedis</taxon>
        <taxon>Zoopagomycota</taxon>
        <taxon>Kickxellomycotina</taxon>
        <taxon>Kickxellomycetes</taxon>
        <taxon>Kickxellales</taxon>
        <taxon>Kickxellaceae</taxon>
        <taxon>Coemansia</taxon>
    </lineage>
</organism>
<feature type="domain" description="Ketosynthase family 3 (KS3)" evidence="5">
    <location>
        <begin position="775"/>
        <end position="1261"/>
    </location>
</feature>
<comment type="similarity">
    <text evidence="1">Belongs to the thiolase-like superfamily. Beta-ketoacyl-ACP synthases family.</text>
</comment>
<dbReference type="CDD" id="cd00828">
    <property type="entry name" value="elong_cond_enzymes"/>
    <property type="match status" value="1"/>
</dbReference>
<dbReference type="SUPFAM" id="SSF53901">
    <property type="entry name" value="Thiolase-like"/>
    <property type="match status" value="2"/>
</dbReference>
<dbReference type="InterPro" id="IPR018201">
    <property type="entry name" value="Ketoacyl_synth_AS"/>
</dbReference>
<dbReference type="Proteomes" id="UP001150907">
    <property type="component" value="Unassembled WGS sequence"/>
</dbReference>
<protein>
    <recommendedName>
        <fullName evidence="2">beta-ketoacyl-[acyl-carrier-protein] synthase I</fullName>
        <ecNumber evidence="2">2.3.1.41</ecNumber>
    </recommendedName>
</protein>
<dbReference type="Gene3D" id="6.10.140.1410">
    <property type="match status" value="1"/>
</dbReference>
<evidence type="ECO:0000256" key="2">
    <source>
        <dbReference type="ARBA" id="ARBA00013191"/>
    </source>
</evidence>
<comment type="caution">
    <text evidence="6">The sequence shown here is derived from an EMBL/GenBank/DDBJ whole genome shotgun (WGS) entry which is preliminary data.</text>
</comment>
<evidence type="ECO:0000313" key="6">
    <source>
        <dbReference type="EMBL" id="KAJ1999050.1"/>
    </source>
</evidence>
<sequence length="1261" mass="137052">MGSAASAVPVASSHEFRAAQHAHRHLARQTMLALASYLGVAVDPNSNGATSDNSAEPSSTNTSAMAELDIWSAEYGSSFYEGIKPAFSAPMARRYDSYWNWARQDLMELYYDMVRGNIRKVDLVLAPHCLRLVNRFSPSVVDALKYVVQNAASHPTSPGHMLAQKYGAALIQKCSQAAAAAEPVFQFTLPLLAPRILVDGSGAICYSEVPRPGERSIRDYVDAVTGENGFAVPPRRCANDALDTVLNKLGLLSPAVATAAAAPATAKRQLHTHSLPPMVHAKSKAADPTAWAFDPTLSAVLANALHDICDNGLALSGRQALLTGCGQGSIGSQVLRGLLEAGASVVVTTSSYSPKSMRFFQDIYQRHGSRGSVLVVVPFNQASRQDVDALVEYIYADTAKGRGLGWDLDYVLPFAAIPELGCDITDLGTQSELAHRAMLTNLFRLLGSIATQKARRRLDMHPTLAVLPLSPNHGTFGSDGHYSESKIGLETLLDRWHSEPAWQPYISLVGAVIGWTRGTGLMSSNNLVTECVERLGVRTFSSAEMAFNLLALLHPRIYAQAALRPVWADLAGRFQYYPDAMRSITDLRRALADMKDILKAVAIDALADFAATADEETERVYGLRKITALANHRFKFPALRQYDQLQHLRHLQGMVNLDKVVVVTGYGEVGPHGNAETRWQMEAYGEYSLEGCIELAWIMGLIKHYNGKHKATGKIYTGWVDAQTEEPVSDRSIKARYEKHILSHTGIRMIEPEQAAGYDPTKKPIMRELQIEHDMEPFETTAEEAAEFKLRNGDRVRIWPSTSHADGSDSPSWSVRFLKGATLMVPKALRFDRLVAAQVPAGWDPIRFGIPENIASQVDPITCYAIVATVEALVRSGITDPYELYQYVHVSEVGSSTGSGLGGLQSTKKVFAERMSEVSQAPDVYQETFISTPPAWINMLLMSASGPIKTTVGACATGIASIDVAVDTIQAGKAKVMLAGGTDGFCEESSYEFAQMGATSNYDSELRMGRPPAEMSRPCTTTRSGFMESEGAGVVTLMAASTAIEMGAPIYGIVAMVGTATDKEGRSVPAPGKGVLTSARELPSAVASPLLSIDYRRRQLELRRKQIDEWAEREISAEKAASASAMPMDDYCSFVTAEARRQYAEALDTWGNEFWKQNVHIAPLRGALAVWGLSVDDIGIASFHGTSTKANDKNESEIIERQLRHLGRTPGNVVFSVCQKYLTGHPKGPAAIWMLNGMMQSLATGLVPGNRNADNIAAELE</sequence>
<evidence type="ECO:0000259" key="5">
    <source>
        <dbReference type="PROSITE" id="PS52004"/>
    </source>
</evidence>
<dbReference type="Pfam" id="PF00109">
    <property type="entry name" value="ketoacyl-synt"/>
    <property type="match status" value="1"/>
</dbReference>
<gene>
    <name evidence="6" type="primary">fas2_14</name>
    <name evidence="6" type="ORF">H4R26_005215</name>
</gene>
<feature type="non-terminal residue" evidence="6">
    <location>
        <position position="1261"/>
    </location>
</feature>
<keyword evidence="3 6" id="KW-0808">Transferase</keyword>
<dbReference type="Gene3D" id="3.30.70.2490">
    <property type="match status" value="1"/>
</dbReference>
<dbReference type="GO" id="GO:0006633">
    <property type="term" value="P:fatty acid biosynthetic process"/>
    <property type="evidence" value="ECO:0007669"/>
    <property type="project" value="InterPro"/>
</dbReference>
<dbReference type="InterPro" id="IPR000794">
    <property type="entry name" value="Beta-ketoacyl_synthase"/>
</dbReference>
<keyword evidence="7" id="KW-1185">Reference proteome</keyword>
<reference evidence="6" key="1">
    <citation type="submission" date="2022-07" db="EMBL/GenBank/DDBJ databases">
        <title>Phylogenomic reconstructions and comparative analyses of Kickxellomycotina fungi.</title>
        <authorList>
            <person name="Reynolds N.K."/>
            <person name="Stajich J.E."/>
            <person name="Barry K."/>
            <person name="Grigoriev I.V."/>
            <person name="Crous P."/>
            <person name="Smith M.E."/>
        </authorList>
    </citation>
    <scope>NUCLEOTIDE SEQUENCE</scope>
    <source>
        <strain evidence="6">IMI 214461</strain>
    </source>
</reference>
<dbReference type="InterPro" id="IPR020841">
    <property type="entry name" value="PKS_Beta-ketoAc_synthase_dom"/>
</dbReference>
<dbReference type="SUPFAM" id="SSF51735">
    <property type="entry name" value="NAD(P)-binding Rossmann-fold domains"/>
    <property type="match status" value="1"/>
</dbReference>
<dbReference type="Pfam" id="PF02801">
    <property type="entry name" value="Ketoacyl-synt_C"/>
    <property type="match status" value="1"/>
</dbReference>
<dbReference type="PANTHER" id="PTHR11712:SF336">
    <property type="entry name" value="3-OXOACYL-[ACYL-CARRIER-PROTEIN] SYNTHASE, MITOCHONDRIAL"/>
    <property type="match status" value="1"/>
</dbReference>
<evidence type="ECO:0000256" key="3">
    <source>
        <dbReference type="ARBA" id="ARBA00022679"/>
    </source>
</evidence>